<dbReference type="Proteomes" id="UP000694005">
    <property type="component" value="Chromosome A09"/>
</dbReference>
<evidence type="ECO:0000313" key="1">
    <source>
        <dbReference type="EMBL" id="CAG7862319.1"/>
    </source>
</evidence>
<dbReference type="Gramene" id="A09p27860.2_BraZ1">
    <property type="protein sequence ID" value="A09p27860.2_BraZ1.CDS.1"/>
    <property type="gene ID" value="A09g27860.2_BraZ1"/>
</dbReference>
<organism evidence="1 2">
    <name type="scientific">Brassica campestris</name>
    <name type="common">Field mustard</name>
    <dbReference type="NCBI Taxonomy" id="3711"/>
    <lineage>
        <taxon>Eukaryota</taxon>
        <taxon>Viridiplantae</taxon>
        <taxon>Streptophyta</taxon>
        <taxon>Embryophyta</taxon>
        <taxon>Tracheophyta</taxon>
        <taxon>Spermatophyta</taxon>
        <taxon>Magnoliopsida</taxon>
        <taxon>eudicotyledons</taxon>
        <taxon>Gunneridae</taxon>
        <taxon>Pentapetalae</taxon>
        <taxon>rosids</taxon>
        <taxon>malvids</taxon>
        <taxon>Brassicales</taxon>
        <taxon>Brassicaceae</taxon>
        <taxon>Brassiceae</taxon>
        <taxon>Brassica</taxon>
    </lineage>
</organism>
<reference evidence="1 2" key="1">
    <citation type="submission" date="2021-07" db="EMBL/GenBank/DDBJ databases">
        <authorList>
            <consortium name="Genoscope - CEA"/>
            <person name="William W."/>
        </authorList>
    </citation>
    <scope>NUCLEOTIDE SEQUENCE [LARGE SCALE GENOMIC DNA]</scope>
</reference>
<evidence type="ECO:0000313" key="2">
    <source>
        <dbReference type="Proteomes" id="UP000694005"/>
    </source>
</evidence>
<gene>
    <name evidence="1" type="ORF">BRAPAZ1V2_A09P27860.2</name>
</gene>
<dbReference type="AlphaFoldDB" id="A0A8D9FZ29"/>
<accession>A0A8D9FZ29</accession>
<protein>
    <submittedName>
        <fullName evidence="1">Uncharacterized protein</fullName>
    </submittedName>
</protein>
<proteinExistence type="predicted"/>
<name>A0A8D9FZ29_BRACM</name>
<dbReference type="EMBL" id="LS974625">
    <property type="protein sequence ID" value="CAG7862319.1"/>
    <property type="molecule type" value="Genomic_DNA"/>
</dbReference>
<sequence>MFWEARNVKKGGELMSVDMILLDAKVTLKNSIFSYCLFLRILCWCFGFDYFSSETVNYKGESFVIEATINLPEL</sequence>